<accession>A0AAD5VH43</accession>
<feature type="domain" description="Dynamin-type G" evidence="7">
    <location>
        <begin position="1025"/>
        <end position="1313"/>
    </location>
</feature>
<dbReference type="InterPro" id="IPR027417">
    <property type="entry name" value="P-loop_NTPase"/>
</dbReference>
<dbReference type="InterPro" id="IPR000375">
    <property type="entry name" value="Dynamin_stalk"/>
</dbReference>
<dbReference type="GO" id="GO:0005874">
    <property type="term" value="C:microtubule"/>
    <property type="evidence" value="ECO:0007669"/>
    <property type="project" value="TreeGrafter"/>
</dbReference>
<evidence type="ECO:0000256" key="4">
    <source>
        <dbReference type="ARBA" id="ARBA00073589"/>
    </source>
</evidence>
<comment type="similarity">
    <text evidence="5">Belongs to the TRAFAC class dynamin-like GTPase superfamily. Dynamin/Fzo/YdjA family.</text>
</comment>
<organism evidence="8 9">
    <name type="scientific">Leucocoprinus birnbaumii</name>
    <dbReference type="NCBI Taxonomy" id="56174"/>
    <lineage>
        <taxon>Eukaryota</taxon>
        <taxon>Fungi</taxon>
        <taxon>Dikarya</taxon>
        <taxon>Basidiomycota</taxon>
        <taxon>Agaricomycotina</taxon>
        <taxon>Agaricomycetes</taxon>
        <taxon>Agaricomycetidae</taxon>
        <taxon>Agaricales</taxon>
        <taxon>Agaricineae</taxon>
        <taxon>Agaricaceae</taxon>
        <taxon>Leucocoprinus</taxon>
    </lineage>
</organism>
<name>A0AAD5VH43_9AGAR</name>
<sequence length="1690" mass="188386">MEDLPVELLLKIVAFATPVGVTGRREGKEDLCNLRLVSSLFNELVTPILFNRLTLRFHDAAWSPSKNCARCQDIIAALSTKTTRVFNHTKVLDFSASPLFSDSRSKDLDVQVNETLLQNIYAAVSSLQELQTVSWLFDSSTEPASLANDFIRALGTIPSLRTIERLAFPDGLDSSINFKPISSLASLRVSWNGRTDHLINEISSLLSRCPELNSLCADAPYFFGDGTSFGELFSEVDKLGLSLPLTRFELNGINMTSDDIVKRPQHFKKVDFVGISRNPSPFADSVLGEVCSFLKAQDIFLKGISTDLPEDPLVLDYITSYSGLEELLFDPRPQSPDCPPELVKRFYTEILPHHYQTLERLMFTCWPTPAPSQDDEAPLDPLAEVVKCRSLRVLDIRYSGDGLRKDPGNFGNWLETCAQLHDLTQFNVYSYLEPTIIDTLEKFRQRNGKRFLLLVPEYLDAMAVFDDLPGEILLKIFTCFTLVKTSSRGSDKPELCNLRLVSHKLNEIASPVLFHRLALEYPIRDPFMENRKPSPDRIHSTVKVVAMATGATRVFSGTKELALRPLDPAFSDDSKQCVDEKVQPEPNREELFINNISSAISTLRVLRVVRWKCDPAYVDPRLTSAVIQALSTIDTFKEFELSFIRKQIPSSFSLQPISNLTTLQVDSLDVSQHFISELGTLIARCPELTVACFEQRSPPSSGAEGLSLAKIFAEANRLGVVLPLKSLELRGISVTPDDIDAILQQLRDLEFLGIARNSSSLATTAYGGICKLLKQQGIFLRSISTDIVHDNGLLGYLISNPGLRELVLRPGHALDGSPQLLERVYMEVLPAQRESLRVLKLGLYNGPKVWAAAPKAEWLEQIIKCRKLRWIQVYYEFTSQLSATFNEWLDTASKLPELQHLLLVPSVHTANAWPPWKMRMEASTSKLIASFREKNGKKFLCHFAAKNLFCQIYGPLRSWTGVMMEAVTQENQICPGLATAYAQPSASCYFTNNMATGPSGLGTEIVSVVNKLQDVFATVGQSGSSIDLPQICVLGSQSSGKSSVLENIVGRDFLPRGTGIVTRRPLVLQLINRPAGTPGGPQINGVDKANDKHANPDEWGEFLHLPGEKFFDFNKIREEIVRDTEAKTGKNAGISPQPINLRVFSPNVLTLTLVDLPGLTKVPVGDQPRDIEKQIRDMLLKYISKPACIILAVTAANTDLANSDGLKLAREVDPEGTRTIGVLTKVDLMDKGTDVVDILAGRIIPLRLGYVPVVNRGQRDIETNKPIVQALEFERDFFENHPSYKSKAQFCGTPFLARKLNMILMHHIRATIPDIKARISQQLAKYNQELQSLGGPQGDSSSNVVLSVITEFTSDFRTTIDGNTNDLSLNELSGGARISFVFHELFNNGVKNIDPFDQVKDGDIRTMLYNSSGSTPALFVGTAAFEVIVKQQIKRLEEPGLKCCQLVYDELIRILGQLLGKIQAFRRYPALRERFNGVVVNFFKKSMTPTTKLVSDLVAMQACYINTTHPDFISGHKATAIVTERINASKPQPNPSDPKAQRLAVNNNKDLDVDPKKEEQSFFGSFFSAAAKKNEKTQKKNVMDAPPPVIRPQTALSEREIMETEVIKLLIHSYFNIVKREMIDMVPKAISLNLVNHSKDNLQRELLQELYKPDVLDELLKESEYVVSRRKEVVSMVQALNKAEEIVAGV</sequence>
<dbReference type="PANTHER" id="PTHR11566">
    <property type="entry name" value="DYNAMIN"/>
    <property type="match status" value="1"/>
</dbReference>
<dbReference type="Gene3D" id="3.80.10.10">
    <property type="entry name" value="Ribonuclease Inhibitor"/>
    <property type="match status" value="1"/>
</dbReference>
<dbReference type="FunFam" id="3.40.50.300:FF:000473">
    <property type="entry name" value="Vacuolar sorting-associated 1 protein"/>
    <property type="match status" value="1"/>
</dbReference>
<dbReference type="EMBL" id="JANIEX010001379">
    <property type="protein sequence ID" value="KAJ3558676.1"/>
    <property type="molecule type" value="Genomic_DNA"/>
</dbReference>
<evidence type="ECO:0000259" key="7">
    <source>
        <dbReference type="PROSITE" id="PS51718"/>
    </source>
</evidence>
<dbReference type="Pfam" id="PF00350">
    <property type="entry name" value="Dynamin_N"/>
    <property type="match status" value="1"/>
</dbReference>
<dbReference type="GO" id="GO:0016020">
    <property type="term" value="C:membrane"/>
    <property type="evidence" value="ECO:0007669"/>
    <property type="project" value="TreeGrafter"/>
</dbReference>
<keyword evidence="2 5" id="KW-0342">GTP-binding</keyword>
<comment type="caution">
    <text evidence="8">The sequence shown here is derived from an EMBL/GenBank/DDBJ whole genome shotgun (WGS) entry which is preliminary data.</text>
</comment>
<evidence type="ECO:0000313" key="9">
    <source>
        <dbReference type="Proteomes" id="UP001213000"/>
    </source>
</evidence>
<dbReference type="InterPro" id="IPR001810">
    <property type="entry name" value="F-box_dom"/>
</dbReference>
<dbReference type="PROSITE" id="PS51718">
    <property type="entry name" value="G_DYNAMIN_2"/>
    <property type="match status" value="1"/>
</dbReference>
<keyword evidence="1 5" id="KW-0547">Nucleotide-binding</keyword>
<dbReference type="InterPro" id="IPR022812">
    <property type="entry name" value="Dynamin"/>
</dbReference>
<dbReference type="GO" id="GO:0005777">
    <property type="term" value="C:peroxisome"/>
    <property type="evidence" value="ECO:0007669"/>
    <property type="project" value="TreeGrafter"/>
</dbReference>
<dbReference type="SMART" id="SM00053">
    <property type="entry name" value="DYNc"/>
    <property type="match status" value="1"/>
</dbReference>
<dbReference type="SUPFAM" id="SSF52540">
    <property type="entry name" value="P-loop containing nucleoside triphosphate hydrolases"/>
    <property type="match status" value="1"/>
</dbReference>
<evidence type="ECO:0000256" key="1">
    <source>
        <dbReference type="ARBA" id="ARBA00022741"/>
    </source>
</evidence>
<dbReference type="GO" id="GO:0016559">
    <property type="term" value="P:peroxisome fission"/>
    <property type="evidence" value="ECO:0007669"/>
    <property type="project" value="TreeGrafter"/>
</dbReference>
<keyword evidence="3" id="KW-0505">Motor protein</keyword>
<dbReference type="GO" id="GO:0003924">
    <property type="term" value="F:GTPase activity"/>
    <property type="evidence" value="ECO:0007669"/>
    <property type="project" value="InterPro"/>
</dbReference>
<dbReference type="GO" id="GO:0048312">
    <property type="term" value="P:intracellular distribution of mitochondria"/>
    <property type="evidence" value="ECO:0007669"/>
    <property type="project" value="TreeGrafter"/>
</dbReference>
<dbReference type="GO" id="GO:0008017">
    <property type="term" value="F:microtubule binding"/>
    <property type="evidence" value="ECO:0007669"/>
    <property type="project" value="TreeGrafter"/>
</dbReference>
<dbReference type="InterPro" id="IPR003130">
    <property type="entry name" value="GED"/>
</dbReference>
<dbReference type="InterPro" id="IPR045063">
    <property type="entry name" value="Dynamin_N"/>
</dbReference>
<gene>
    <name evidence="8" type="ORF">NP233_g11461</name>
</gene>
<dbReference type="InterPro" id="IPR032675">
    <property type="entry name" value="LRR_dom_sf"/>
</dbReference>
<dbReference type="Pfam" id="PF01031">
    <property type="entry name" value="Dynamin_M"/>
    <property type="match status" value="1"/>
</dbReference>
<dbReference type="Pfam" id="PF12937">
    <property type="entry name" value="F-box-like"/>
    <property type="match status" value="1"/>
</dbReference>
<dbReference type="SMART" id="SM00302">
    <property type="entry name" value="GED"/>
    <property type="match status" value="1"/>
</dbReference>
<dbReference type="CDD" id="cd08771">
    <property type="entry name" value="DLP_1"/>
    <property type="match status" value="1"/>
</dbReference>
<protein>
    <recommendedName>
        <fullName evidence="4">Vacuolar protein sorting-associated protein 1</fullName>
    </recommendedName>
</protein>
<dbReference type="Gene3D" id="3.40.50.300">
    <property type="entry name" value="P-loop containing nucleotide triphosphate hydrolases"/>
    <property type="match status" value="1"/>
</dbReference>
<dbReference type="PROSITE" id="PS00410">
    <property type="entry name" value="G_DYNAMIN_1"/>
    <property type="match status" value="1"/>
</dbReference>
<dbReference type="GO" id="GO:0005525">
    <property type="term" value="F:GTP binding"/>
    <property type="evidence" value="ECO:0007669"/>
    <property type="project" value="UniProtKB-KW"/>
</dbReference>
<evidence type="ECO:0000256" key="3">
    <source>
        <dbReference type="ARBA" id="ARBA00023175"/>
    </source>
</evidence>
<dbReference type="GO" id="GO:0000266">
    <property type="term" value="P:mitochondrial fission"/>
    <property type="evidence" value="ECO:0007669"/>
    <property type="project" value="TreeGrafter"/>
</dbReference>
<proteinExistence type="inferred from homology"/>
<dbReference type="GO" id="GO:0007033">
    <property type="term" value="P:vacuole organization"/>
    <property type="evidence" value="ECO:0007669"/>
    <property type="project" value="UniProtKB-ARBA"/>
</dbReference>
<dbReference type="CDD" id="cd09917">
    <property type="entry name" value="F-box_SF"/>
    <property type="match status" value="1"/>
</dbReference>
<keyword evidence="9" id="KW-1185">Reference proteome</keyword>
<dbReference type="SUPFAM" id="SSF52047">
    <property type="entry name" value="RNI-like"/>
    <property type="match status" value="1"/>
</dbReference>
<dbReference type="PROSITE" id="PS51388">
    <property type="entry name" value="GED"/>
    <property type="match status" value="1"/>
</dbReference>
<dbReference type="GO" id="GO:0006897">
    <property type="term" value="P:endocytosis"/>
    <property type="evidence" value="ECO:0007669"/>
    <property type="project" value="TreeGrafter"/>
</dbReference>
<evidence type="ECO:0000259" key="6">
    <source>
        <dbReference type="PROSITE" id="PS51388"/>
    </source>
</evidence>
<dbReference type="Proteomes" id="UP001213000">
    <property type="component" value="Unassembled WGS sequence"/>
</dbReference>
<dbReference type="Pfam" id="PF02212">
    <property type="entry name" value="GED"/>
    <property type="match status" value="1"/>
</dbReference>
<dbReference type="InterPro" id="IPR030381">
    <property type="entry name" value="G_DYNAMIN_dom"/>
</dbReference>
<dbReference type="PANTHER" id="PTHR11566:SF220">
    <property type="entry name" value="VACUOLAR PROTEIN SORTING-ASSOCIATED PROTEIN 1"/>
    <property type="match status" value="1"/>
</dbReference>
<dbReference type="PRINTS" id="PR00195">
    <property type="entry name" value="DYNAMIN"/>
</dbReference>
<dbReference type="InterPro" id="IPR020850">
    <property type="entry name" value="GED_dom"/>
</dbReference>
<dbReference type="InterPro" id="IPR001401">
    <property type="entry name" value="Dynamin_GTPase"/>
</dbReference>
<reference evidence="8" key="1">
    <citation type="submission" date="2022-07" db="EMBL/GenBank/DDBJ databases">
        <title>Genome Sequence of Leucocoprinus birnbaumii.</title>
        <authorList>
            <person name="Buettner E."/>
        </authorList>
    </citation>
    <scope>NUCLEOTIDE SEQUENCE</scope>
    <source>
        <strain evidence="8">VT141</strain>
    </source>
</reference>
<feature type="domain" description="GED" evidence="6">
    <location>
        <begin position="1604"/>
        <end position="1690"/>
    </location>
</feature>
<dbReference type="Gene3D" id="1.20.120.1240">
    <property type="entry name" value="Dynamin, middle domain"/>
    <property type="match status" value="1"/>
</dbReference>
<evidence type="ECO:0000256" key="5">
    <source>
        <dbReference type="RuleBase" id="RU003932"/>
    </source>
</evidence>
<dbReference type="InterPro" id="IPR019762">
    <property type="entry name" value="Dynamin_GTPase_CS"/>
</dbReference>
<evidence type="ECO:0000256" key="2">
    <source>
        <dbReference type="ARBA" id="ARBA00023134"/>
    </source>
</evidence>
<evidence type="ECO:0000313" key="8">
    <source>
        <dbReference type="EMBL" id="KAJ3558676.1"/>
    </source>
</evidence>